<dbReference type="CDD" id="cd06225">
    <property type="entry name" value="HAMP"/>
    <property type="match status" value="1"/>
</dbReference>
<dbReference type="SMART" id="SM00388">
    <property type="entry name" value="HisKA"/>
    <property type="match status" value="1"/>
</dbReference>
<dbReference type="GO" id="GO:0016020">
    <property type="term" value="C:membrane"/>
    <property type="evidence" value="ECO:0007669"/>
    <property type="project" value="UniProtKB-SubCell"/>
</dbReference>
<dbReference type="InterPro" id="IPR003661">
    <property type="entry name" value="HisK_dim/P_dom"/>
</dbReference>
<evidence type="ECO:0000256" key="5">
    <source>
        <dbReference type="ARBA" id="ARBA00022679"/>
    </source>
</evidence>
<dbReference type="EMBL" id="JADEXQ010000013">
    <property type="protein sequence ID" value="MBE9029250.1"/>
    <property type="molecule type" value="Genomic_DNA"/>
</dbReference>
<comment type="catalytic activity">
    <reaction evidence="1">
        <text>ATP + protein L-histidine = ADP + protein N-phospho-L-histidine.</text>
        <dbReference type="EC" id="2.7.13.3"/>
    </reaction>
</comment>
<comment type="subcellular location">
    <subcellularLocation>
        <location evidence="2">Membrane</location>
    </subcellularLocation>
</comment>
<dbReference type="Pfam" id="PF00512">
    <property type="entry name" value="HisKA"/>
    <property type="match status" value="1"/>
</dbReference>
<keyword evidence="5" id="KW-0808">Transferase</keyword>
<dbReference type="InterPro" id="IPR050736">
    <property type="entry name" value="Sensor_HK_Regulatory"/>
</dbReference>
<evidence type="ECO:0000313" key="13">
    <source>
        <dbReference type="Proteomes" id="UP000625316"/>
    </source>
</evidence>
<evidence type="ECO:0000256" key="3">
    <source>
        <dbReference type="ARBA" id="ARBA00012438"/>
    </source>
</evidence>
<keyword evidence="6 12" id="KW-0418">Kinase</keyword>
<dbReference type="SUPFAM" id="SSF55874">
    <property type="entry name" value="ATPase domain of HSP90 chaperone/DNA topoisomerase II/histidine kinase"/>
    <property type="match status" value="1"/>
</dbReference>
<protein>
    <recommendedName>
        <fullName evidence="3">histidine kinase</fullName>
        <ecNumber evidence="3">2.7.13.3</ecNumber>
    </recommendedName>
</protein>
<evidence type="ECO:0000256" key="1">
    <source>
        <dbReference type="ARBA" id="ARBA00000085"/>
    </source>
</evidence>
<sequence length="389" mass="43723">MRQIDLKTRLFLSHMIVMTVGIATLLAVGKFYSPRFFVEHLQQLEIDGINLVFVKKRLVNGFESAWSRGAFWSMIVGGSMAGMLSYLVSKRIMQPLIQMQKITRKFASGNLAERMPANEIPELNRLADSFNRMAFALEDVEQRRRELVSDLTHELRTPLTVVEGYLEGLADGTIEPEPEIYGNLVRETSRLKRLVNDLQELSKAEAGYLPIQAKPLAVRPLMDELVQRFSDQLLDSPTRIKLDCPENLPRVMADAERVEQVLVNLIGNALRYTPSGDVSLQAWVGEQKQFLWIGVKDTGQGIAPEELPHVFERFWRSDRSRDRNSGGTGIGLAISRRLVELQKGVIRVESQLGQGSFFQFSLPIAKKSLGLSATKVLAPGSVNVEDQMV</sequence>
<evidence type="ECO:0000256" key="4">
    <source>
        <dbReference type="ARBA" id="ARBA00022553"/>
    </source>
</evidence>
<feature type="transmembrane region" description="Helical" evidence="9">
    <location>
        <begin position="12"/>
        <end position="32"/>
    </location>
</feature>
<dbReference type="InterPro" id="IPR003660">
    <property type="entry name" value="HAMP_dom"/>
</dbReference>
<keyword evidence="9" id="KW-0812">Transmembrane</keyword>
<dbReference type="SMART" id="SM00304">
    <property type="entry name" value="HAMP"/>
    <property type="match status" value="1"/>
</dbReference>
<evidence type="ECO:0000256" key="6">
    <source>
        <dbReference type="ARBA" id="ARBA00022777"/>
    </source>
</evidence>
<dbReference type="InterPro" id="IPR005467">
    <property type="entry name" value="His_kinase_dom"/>
</dbReference>
<keyword evidence="7" id="KW-0902">Two-component regulatory system</keyword>
<dbReference type="AlphaFoldDB" id="A0A928VJ22"/>
<dbReference type="CDD" id="cd16922">
    <property type="entry name" value="HATPase_EvgS-ArcB-TorS-like"/>
    <property type="match status" value="1"/>
</dbReference>
<feature type="domain" description="Histidine kinase" evidence="10">
    <location>
        <begin position="150"/>
        <end position="366"/>
    </location>
</feature>
<dbReference type="FunFam" id="1.10.287.130:FF:000001">
    <property type="entry name" value="Two-component sensor histidine kinase"/>
    <property type="match status" value="1"/>
</dbReference>
<dbReference type="PANTHER" id="PTHR43711:SF1">
    <property type="entry name" value="HISTIDINE KINASE 1"/>
    <property type="match status" value="1"/>
</dbReference>
<keyword evidence="4" id="KW-0597">Phosphoprotein</keyword>
<dbReference type="PANTHER" id="PTHR43711">
    <property type="entry name" value="TWO-COMPONENT HISTIDINE KINASE"/>
    <property type="match status" value="1"/>
</dbReference>
<evidence type="ECO:0000256" key="2">
    <source>
        <dbReference type="ARBA" id="ARBA00004370"/>
    </source>
</evidence>
<dbReference type="SUPFAM" id="SSF158472">
    <property type="entry name" value="HAMP domain-like"/>
    <property type="match status" value="1"/>
</dbReference>
<name>A0A928VJ22_9CYAN</name>
<evidence type="ECO:0000256" key="7">
    <source>
        <dbReference type="ARBA" id="ARBA00023012"/>
    </source>
</evidence>
<dbReference type="Proteomes" id="UP000625316">
    <property type="component" value="Unassembled WGS sequence"/>
</dbReference>
<keyword evidence="9" id="KW-1133">Transmembrane helix</keyword>
<evidence type="ECO:0000259" key="11">
    <source>
        <dbReference type="PROSITE" id="PS50885"/>
    </source>
</evidence>
<dbReference type="PRINTS" id="PR00344">
    <property type="entry name" value="BCTRLSENSOR"/>
</dbReference>
<dbReference type="SMART" id="SM00387">
    <property type="entry name" value="HATPase_c"/>
    <property type="match status" value="1"/>
</dbReference>
<feature type="transmembrane region" description="Helical" evidence="9">
    <location>
        <begin position="70"/>
        <end position="89"/>
    </location>
</feature>
<dbReference type="Pfam" id="PF02518">
    <property type="entry name" value="HATPase_c"/>
    <property type="match status" value="1"/>
</dbReference>
<reference evidence="12" key="1">
    <citation type="submission" date="2020-10" db="EMBL/GenBank/DDBJ databases">
        <authorList>
            <person name="Castelo-Branco R."/>
            <person name="Eusebio N."/>
            <person name="Adriana R."/>
            <person name="Vieira A."/>
            <person name="Brugerolle De Fraissinette N."/>
            <person name="Rezende De Castro R."/>
            <person name="Schneider M.P."/>
            <person name="Vasconcelos V."/>
            <person name="Leao P.N."/>
        </authorList>
    </citation>
    <scope>NUCLEOTIDE SEQUENCE</scope>
    <source>
        <strain evidence="12">LEGE 11480</strain>
    </source>
</reference>
<accession>A0A928VJ22</accession>
<dbReference type="EC" id="2.7.13.3" evidence="3"/>
<dbReference type="InterPro" id="IPR036890">
    <property type="entry name" value="HATPase_C_sf"/>
</dbReference>
<feature type="domain" description="HAMP" evidence="11">
    <location>
        <begin position="90"/>
        <end position="142"/>
    </location>
</feature>
<keyword evidence="13" id="KW-1185">Reference proteome</keyword>
<dbReference type="PROSITE" id="PS50109">
    <property type="entry name" value="HIS_KIN"/>
    <property type="match status" value="1"/>
</dbReference>
<dbReference type="PROSITE" id="PS50885">
    <property type="entry name" value="HAMP"/>
    <property type="match status" value="1"/>
</dbReference>
<dbReference type="Gene3D" id="1.10.287.130">
    <property type="match status" value="1"/>
</dbReference>
<evidence type="ECO:0000256" key="9">
    <source>
        <dbReference type="SAM" id="Phobius"/>
    </source>
</evidence>
<dbReference type="InterPro" id="IPR036097">
    <property type="entry name" value="HisK_dim/P_sf"/>
</dbReference>
<dbReference type="Gene3D" id="6.10.340.10">
    <property type="match status" value="1"/>
</dbReference>
<dbReference type="CDD" id="cd00082">
    <property type="entry name" value="HisKA"/>
    <property type="match status" value="1"/>
</dbReference>
<comment type="caution">
    <text evidence="12">The sequence shown here is derived from an EMBL/GenBank/DDBJ whole genome shotgun (WGS) entry which is preliminary data.</text>
</comment>
<dbReference type="SUPFAM" id="SSF47384">
    <property type="entry name" value="Homodimeric domain of signal transducing histidine kinase"/>
    <property type="match status" value="1"/>
</dbReference>
<dbReference type="RefSeq" id="WP_264324070.1">
    <property type="nucleotide sequence ID" value="NZ_JADEXQ010000013.1"/>
</dbReference>
<dbReference type="GO" id="GO:0000155">
    <property type="term" value="F:phosphorelay sensor kinase activity"/>
    <property type="evidence" value="ECO:0007669"/>
    <property type="project" value="InterPro"/>
</dbReference>
<evidence type="ECO:0000313" key="12">
    <source>
        <dbReference type="EMBL" id="MBE9029250.1"/>
    </source>
</evidence>
<dbReference type="InterPro" id="IPR004358">
    <property type="entry name" value="Sig_transdc_His_kin-like_C"/>
</dbReference>
<evidence type="ECO:0000259" key="10">
    <source>
        <dbReference type="PROSITE" id="PS50109"/>
    </source>
</evidence>
<dbReference type="InterPro" id="IPR003594">
    <property type="entry name" value="HATPase_dom"/>
</dbReference>
<evidence type="ECO:0000256" key="8">
    <source>
        <dbReference type="ARBA" id="ARBA00023136"/>
    </source>
</evidence>
<dbReference type="FunFam" id="3.30.565.10:FF:000006">
    <property type="entry name" value="Sensor histidine kinase WalK"/>
    <property type="match status" value="1"/>
</dbReference>
<dbReference type="Pfam" id="PF00672">
    <property type="entry name" value="HAMP"/>
    <property type="match status" value="1"/>
</dbReference>
<organism evidence="12 13">
    <name type="scientific">Romeriopsis navalis LEGE 11480</name>
    <dbReference type="NCBI Taxonomy" id="2777977"/>
    <lineage>
        <taxon>Bacteria</taxon>
        <taxon>Bacillati</taxon>
        <taxon>Cyanobacteriota</taxon>
        <taxon>Cyanophyceae</taxon>
        <taxon>Leptolyngbyales</taxon>
        <taxon>Leptolyngbyaceae</taxon>
        <taxon>Romeriopsis</taxon>
        <taxon>Romeriopsis navalis</taxon>
    </lineage>
</organism>
<dbReference type="Gene3D" id="3.30.565.10">
    <property type="entry name" value="Histidine kinase-like ATPase, C-terminal domain"/>
    <property type="match status" value="1"/>
</dbReference>
<keyword evidence="8 9" id="KW-0472">Membrane</keyword>
<proteinExistence type="predicted"/>
<gene>
    <name evidence="12" type="ORF">IQ266_05680</name>
</gene>